<dbReference type="STRING" id="1797994.A2227_00290"/>
<sequence>MKKGTLKITVSAIVAFFVLIVLIGVDITRETNKEEFFGAYSELNSHAWFVFEKKYEKIVIEDGARWGVHPEGFKVNITAHQNDADKTWNQISREDKIRAIERRIADSRQDLKESTDILSEAAKIFPFSGIGIRMRPAHQNVLDIIRGQTDVLVIEISMIFHDSPAQSSPMKVGDRLVSVNGIPVDGYKIGASTISERFDNIGKIANKVNDLIRATEGQVTLVLKNEERIYTVTLAKAEVGTKIAAETKALLAGWERQIPELSGRLDAIKASPELSDSDLKQLFLEAFSVGAEAELVLIKRRVIEGGNVDQ</sequence>
<dbReference type="Proteomes" id="UP000178367">
    <property type="component" value="Unassembled WGS sequence"/>
</dbReference>
<dbReference type="CDD" id="cd00136">
    <property type="entry name" value="PDZ_canonical"/>
    <property type="match status" value="1"/>
</dbReference>
<evidence type="ECO:0000313" key="4">
    <source>
        <dbReference type="Proteomes" id="UP000178367"/>
    </source>
</evidence>
<organism evidence="3 4">
    <name type="scientific">Candidatus Falkowbacteria bacterium RIFOXYA2_FULL_47_19</name>
    <dbReference type="NCBI Taxonomy" id="1797994"/>
    <lineage>
        <taxon>Bacteria</taxon>
        <taxon>Candidatus Falkowiibacteriota</taxon>
    </lineage>
</organism>
<dbReference type="AlphaFoldDB" id="A0A1F5SGF1"/>
<feature type="domain" description="PDZ" evidence="2">
    <location>
        <begin position="130"/>
        <end position="227"/>
    </location>
</feature>
<proteinExistence type="predicted"/>
<dbReference type="InterPro" id="IPR036034">
    <property type="entry name" value="PDZ_sf"/>
</dbReference>
<feature type="transmembrane region" description="Helical" evidence="1">
    <location>
        <begin position="6"/>
        <end position="25"/>
    </location>
</feature>
<dbReference type="PROSITE" id="PS50106">
    <property type="entry name" value="PDZ"/>
    <property type="match status" value="1"/>
</dbReference>
<evidence type="ECO:0000313" key="3">
    <source>
        <dbReference type="EMBL" id="OGF25636.1"/>
    </source>
</evidence>
<dbReference type="EMBL" id="MFGB01000020">
    <property type="protein sequence ID" value="OGF25636.1"/>
    <property type="molecule type" value="Genomic_DNA"/>
</dbReference>
<evidence type="ECO:0000259" key="2">
    <source>
        <dbReference type="PROSITE" id="PS50106"/>
    </source>
</evidence>
<evidence type="ECO:0000256" key="1">
    <source>
        <dbReference type="SAM" id="Phobius"/>
    </source>
</evidence>
<name>A0A1F5SGF1_9BACT</name>
<protein>
    <recommendedName>
        <fullName evidence="2">PDZ domain-containing protein</fullName>
    </recommendedName>
</protein>
<comment type="caution">
    <text evidence="3">The sequence shown here is derived from an EMBL/GenBank/DDBJ whole genome shotgun (WGS) entry which is preliminary data.</text>
</comment>
<keyword evidence="1" id="KW-0812">Transmembrane</keyword>
<dbReference type="InterPro" id="IPR001478">
    <property type="entry name" value="PDZ"/>
</dbReference>
<reference evidence="3 4" key="1">
    <citation type="journal article" date="2016" name="Nat. Commun.">
        <title>Thousands of microbial genomes shed light on interconnected biogeochemical processes in an aquifer system.</title>
        <authorList>
            <person name="Anantharaman K."/>
            <person name="Brown C.T."/>
            <person name="Hug L.A."/>
            <person name="Sharon I."/>
            <person name="Castelle C.J."/>
            <person name="Probst A.J."/>
            <person name="Thomas B.C."/>
            <person name="Singh A."/>
            <person name="Wilkins M.J."/>
            <person name="Karaoz U."/>
            <person name="Brodie E.L."/>
            <person name="Williams K.H."/>
            <person name="Hubbard S.S."/>
            <person name="Banfield J.F."/>
        </authorList>
    </citation>
    <scope>NUCLEOTIDE SEQUENCE [LARGE SCALE GENOMIC DNA]</scope>
</reference>
<dbReference type="SUPFAM" id="SSF50156">
    <property type="entry name" value="PDZ domain-like"/>
    <property type="match status" value="1"/>
</dbReference>
<keyword evidence="1" id="KW-0472">Membrane</keyword>
<gene>
    <name evidence="3" type="ORF">A2227_00290</name>
</gene>
<dbReference type="Gene3D" id="2.30.42.10">
    <property type="match status" value="1"/>
</dbReference>
<keyword evidence="1" id="KW-1133">Transmembrane helix</keyword>
<accession>A0A1F5SGF1</accession>